<proteinExistence type="predicted"/>
<dbReference type="AlphaFoldDB" id="A0A0A9EMG6"/>
<reference evidence="1" key="1">
    <citation type="submission" date="2014-09" db="EMBL/GenBank/DDBJ databases">
        <authorList>
            <person name="Magalhaes I.L.F."/>
            <person name="Oliveira U."/>
            <person name="Santos F.R."/>
            <person name="Vidigal T.H.D.A."/>
            <person name="Brescovit A.D."/>
            <person name="Santos A.J."/>
        </authorList>
    </citation>
    <scope>NUCLEOTIDE SEQUENCE</scope>
    <source>
        <tissue evidence="1">Shoot tissue taken approximately 20 cm above the soil surface</tissue>
    </source>
</reference>
<sequence length="45" mass="5045">MFCQMDCFTPNILVDILVSRVLIKLLPPGISKEATIDIYSSDSKE</sequence>
<reference evidence="1" key="2">
    <citation type="journal article" date="2015" name="Data Brief">
        <title>Shoot transcriptome of the giant reed, Arundo donax.</title>
        <authorList>
            <person name="Barrero R.A."/>
            <person name="Guerrero F.D."/>
            <person name="Moolhuijzen P."/>
            <person name="Goolsby J.A."/>
            <person name="Tidwell J."/>
            <person name="Bellgard S.E."/>
            <person name="Bellgard M.I."/>
        </authorList>
    </citation>
    <scope>NUCLEOTIDE SEQUENCE</scope>
    <source>
        <tissue evidence="1">Shoot tissue taken approximately 20 cm above the soil surface</tissue>
    </source>
</reference>
<protein>
    <submittedName>
        <fullName evidence="1">Uncharacterized protein</fullName>
    </submittedName>
</protein>
<dbReference type="EMBL" id="GBRH01195956">
    <property type="protein sequence ID" value="JAE01940.1"/>
    <property type="molecule type" value="Transcribed_RNA"/>
</dbReference>
<organism evidence="1">
    <name type="scientific">Arundo donax</name>
    <name type="common">Giant reed</name>
    <name type="synonym">Donax arundinaceus</name>
    <dbReference type="NCBI Taxonomy" id="35708"/>
    <lineage>
        <taxon>Eukaryota</taxon>
        <taxon>Viridiplantae</taxon>
        <taxon>Streptophyta</taxon>
        <taxon>Embryophyta</taxon>
        <taxon>Tracheophyta</taxon>
        <taxon>Spermatophyta</taxon>
        <taxon>Magnoliopsida</taxon>
        <taxon>Liliopsida</taxon>
        <taxon>Poales</taxon>
        <taxon>Poaceae</taxon>
        <taxon>PACMAD clade</taxon>
        <taxon>Arundinoideae</taxon>
        <taxon>Arundineae</taxon>
        <taxon>Arundo</taxon>
    </lineage>
</organism>
<name>A0A0A9EMG6_ARUDO</name>
<evidence type="ECO:0000313" key="1">
    <source>
        <dbReference type="EMBL" id="JAE01940.1"/>
    </source>
</evidence>
<accession>A0A0A9EMG6</accession>